<sequence>MFVSAHLRSCLSRRAGALLLTASAFSAALAQAPADTTFQRLLKKNQLTLTQTGPQLSGAGWDKLQQDIQKSTLVLIGEDHGMAQIPAFAQAVAQVLKPKVYIAEIDRYQARDLSRLAAQPGLPSAFLQQYPMDLSFYSWAEEFELARFLRSQNTALVGIEQLGFAATGRTLALMAEQTRNRQTQAFLRQQSAAIQAHDRAALVAGNYGSVTITTMRASLLDSLRALTRTERPEVRQLLQDLEASVNIFKTNAAGKPGGH</sequence>
<evidence type="ECO:0000256" key="1">
    <source>
        <dbReference type="SAM" id="SignalP"/>
    </source>
</evidence>
<keyword evidence="3" id="KW-1185">Reference proteome</keyword>
<organism evidence="2 3">
    <name type="scientific">Hymenobacter psychrotolerans DSM 18569</name>
    <dbReference type="NCBI Taxonomy" id="1121959"/>
    <lineage>
        <taxon>Bacteria</taxon>
        <taxon>Pseudomonadati</taxon>
        <taxon>Bacteroidota</taxon>
        <taxon>Cytophagia</taxon>
        <taxon>Cytophagales</taxon>
        <taxon>Hymenobacteraceae</taxon>
        <taxon>Hymenobacter</taxon>
    </lineage>
</organism>
<dbReference type="EMBL" id="FRAS01000003">
    <property type="protein sequence ID" value="SHK48509.1"/>
    <property type="molecule type" value="Genomic_DNA"/>
</dbReference>
<protein>
    <recommendedName>
        <fullName evidence="4">Haem-binding uptake, Tiki superfamily, ChaN</fullName>
    </recommendedName>
</protein>
<evidence type="ECO:0000313" key="2">
    <source>
        <dbReference type="EMBL" id="SHK48509.1"/>
    </source>
</evidence>
<gene>
    <name evidence="2" type="ORF">SAMN02746009_00987</name>
</gene>
<keyword evidence="1" id="KW-0732">Signal</keyword>
<dbReference type="OrthoDB" id="128385at2"/>
<reference evidence="3" key="1">
    <citation type="submission" date="2016-11" db="EMBL/GenBank/DDBJ databases">
        <authorList>
            <person name="Varghese N."/>
            <person name="Submissions S."/>
        </authorList>
    </citation>
    <scope>NUCLEOTIDE SEQUENCE [LARGE SCALE GENOMIC DNA]</scope>
    <source>
        <strain evidence="3">DSM 18569</strain>
    </source>
</reference>
<dbReference type="RefSeq" id="WP_073281706.1">
    <property type="nucleotide sequence ID" value="NZ_FRAS01000003.1"/>
</dbReference>
<feature type="signal peptide" evidence="1">
    <location>
        <begin position="1"/>
        <end position="30"/>
    </location>
</feature>
<feature type="chain" id="PRO_5012500388" description="Haem-binding uptake, Tiki superfamily, ChaN" evidence="1">
    <location>
        <begin position="31"/>
        <end position="259"/>
    </location>
</feature>
<dbReference type="Proteomes" id="UP000183947">
    <property type="component" value="Unassembled WGS sequence"/>
</dbReference>
<evidence type="ECO:0000313" key="3">
    <source>
        <dbReference type="Proteomes" id="UP000183947"/>
    </source>
</evidence>
<evidence type="ECO:0008006" key="4">
    <source>
        <dbReference type="Google" id="ProtNLM"/>
    </source>
</evidence>
<proteinExistence type="predicted"/>
<dbReference type="STRING" id="1121959.SAMN02746009_00987"/>
<accession>A0A1M6SV00</accession>
<name>A0A1M6SV00_9BACT</name>
<dbReference type="AlphaFoldDB" id="A0A1M6SV00"/>